<dbReference type="InterPro" id="IPR036396">
    <property type="entry name" value="Cyt_P450_sf"/>
</dbReference>
<reference evidence="7 8" key="1">
    <citation type="submission" date="2020-02" db="EMBL/GenBank/DDBJ databases">
        <title>Identification and distribution of gene clusters putatively required for synthesis of sphingolipid metabolism inhibitors in phylogenetically diverse species of the filamentous fungus Fusarium.</title>
        <authorList>
            <person name="Kim H.-S."/>
            <person name="Busman M."/>
            <person name="Brown D.W."/>
            <person name="Divon H."/>
            <person name="Uhlig S."/>
            <person name="Proctor R.H."/>
        </authorList>
    </citation>
    <scope>NUCLEOTIDE SEQUENCE [LARGE SCALE GENOMIC DNA]</scope>
    <source>
        <strain evidence="7 8">NRRL 2903</strain>
    </source>
</reference>
<evidence type="ECO:0000256" key="1">
    <source>
        <dbReference type="ARBA" id="ARBA00001971"/>
    </source>
</evidence>
<evidence type="ECO:0000313" key="7">
    <source>
        <dbReference type="EMBL" id="KAF5227676.1"/>
    </source>
</evidence>
<feature type="transmembrane region" description="Helical" evidence="6">
    <location>
        <begin position="20"/>
        <end position="42"/>
    </location>
</feature>
<accession>A0AAN6BU71</accession>
<evidence type="ECO:0000256" key="5">
    <source>
        <dbReference type="PIRSR" id="PIRSR602401-1"/>
    </source>
</evidence>
<name>A0AAN6BU71_FUSAU</name>
<dbReference type="PROSITE" id="PS00086">
    <property type="entry name" value="CYTOCHROME_P450"/>
    <property type="match status" value="1"/>
</dbReference>
<dbReference type="PANTHER" id="PTHR24305">
    <property type="entry name" value="CYTOCHROME P450"/>
    <property type="match status" value="1"/>
</dbReference>
<dbReference type="InterPro" id="IPR002401">
    <property type="entry name" value="Cyt_P450_E_grp-I"/>
</dbReference>
<dbReference type="EMBL" id="JAAMOD010000547">
    <property type="protein sequence ID" value="KAF5227676.1"/>
    <property type="molecule type" value="Genomic_DNA"/>
</dbReference>
<comment type="caution">
    <text evidence="7">The sequence shown here is derived from an EMBL/GenBank/DDBJ whole genome shotgun (WGS) entry which is preliminary data.</text>
</comment>
<comment type="cofactor">
    <cofactor evidence="1 5">
        <name>heme</name>
        <dbReference type="ChEBI" id="CHEBI:30413"/>
    </cofactor>
</comment>
<dbReference type="CDD" id="cd11062">
    <property type="entry name" value="CYP58-like"/>
    <property type="match status" value="1"/>
</dbReference>
<evidence type="ECO:0000256" key="3">
    <source>
        <dbReference type="ARBA" id="ARBA00022723"/>
    </source>
</evidence>
<keyword evidence="8" id="KW-1185">Reference proteome</keyword>
<dbReference type="SUPFAM" id="SSF48264">
    <property type="entry name" value="Cytochrome P450"/>
    <property type="match status" value="1"/>
</dbReference>
<evidence type="ECO:0008006" key="9">
    <source>
        <dbReference type="Google" id="ProtNLM"/>
    </source>
</evidence>
<dbReference type="PRINTS" id="PR00385">
    <property type="entry name" value="P450"/>
</dbReference>
<sequence>MDYFRVVIDYFQKIIDYPPSQLACLITVIITIATFQILRAVYRLHFHPLSKFPGPRSAAISRQWQAKIVRKGFPEKDYEKLHKEFGTKVLRIGPNHLHISDPSVYKAIYSQVNAFPKEPLFYTCFQSPHTVFSETDVQLHKERRKLLNPLFSKTGVKKLEPLILEKIQETKEKIKRISKDGSVDVWPAFRCMTIDIISEFLFGNCINMINEHPTSFESEYLKAITLASELPFERYYNTLQRVVAKLVPLSIAANFNPVLRQTEKLVGIIIDSYDTYKRRKTHSRFPVIFDKLESLSADLQKSEAINTFIAGSDTTAFTLTSALFHILHTPEVEKTLTETVDQLFRESQDIPSLIQLEQVKYLRACVNEALRLGMGVPGTLPRIVPKQAQPFVVEGKVIPPGTLVGMSAYTMNTDPQVWGQDAKSFNPARWLGPDSKELETQLCTFSKGARQCIGMNLAYAEITMTLAHFFHYFKMELKTKELLAEDRFVHDVVGPEIAAILLDFYSFLTTIHYDAQHLKLPPAEGWTDTEPLLESLGSSDMVGQVIKRIPYFDNDCKAFIHYKSRLVDYPTLPQSCFKRVMWGRVSSSDEIYSERRQIIIDMRDVFPLATGREAWGKYIWLNVRDGEITIEERLMHDLPQVDLKVFFDGLKQDYIALKLIPCRGRITIEADKIEERLGEDVITEEEVIAQEGAWGTTLDINYIRQLYRGFGWPLAFRKNEAFDAVDQLMDKLGEHRNEWEPTEEDWDDGNHWC</sequence>
<dbReference type="InterPro" id="IPR001128">
    <property type="entry name" value="Cyt_P450"/>
</dbReference>
<dbReference type="PANTHER" id="PTHR24305:SF234">
    <property type="entry name" value="CYTOCHROME P450"/>
    <property type="match status" value="1"/>
</dbReference>
<protein>
    <recommendedName>
        <fullName evidence="9">Cytochrome P450 monooxygenase</fullName>
    </recommendedName>
</protein>
<evidence type="ECO:0000256" key="2">
    <source>
        <dbReference type="ARBA" id="ARBA00022617"/>
    </source>
</evidence>
<dbReference type="Proteomes" id="UP000537989">
    <property type="component" value="Unassembled WGS sequence"/>
</dbReference>
<keyword evidence="4 5" id="KW-0408">Iron</keyword>
<proteinExistence type="predicted"/>
<dbReference type="GO" id="GO:0004497">
    <property type="term" value="F:monooxygenase activity"/>
    <property type="evidence" value="ECO:0007669"/>
    <property type="project" value="InterPro"/>
</dbReference>
<keyword evidence="2 5" id="KW-0349">Heme</keyword>
<dbReference type="GO" id="GO:0016705">
    <property type="term" value="F:oxidoreductase activity, acting on paired donors, with incorporation or reduction of molecular oxygen"/>
    <property type="evidence" value="ECO:0007669"/>
    <property type="project" value="InterPro"/>
</dbReference>
<dbReference type="Pfam" id="PF00067">
    <property type="entry name" value="p450"/>
    <property type="match status" value="1"/>
</dbReference>
<keyword evidence="6" id="KW-1133">Transmembrane helix</keyword>
<dbReference type="InterPro" id="IPR050121">
    <property type="entry name" value="Cytochrome_P450_monoxygenase"/>
</dbReference>
<dbReference type="Gene3D" id="1.10.630.10">
    <property type="entry name" value="Cytochrome P450"/>
    <property type="match status" value="1"/>
</dbReference>
<evidence type="ECO:0000256" key="6">
    <source>
        <dbReference type="SAM" id="Phobius"/>
    </source>
</evidence>
<dbReference type="InterPro" id="IPR017972">
    <property type="entry name" value="Cyt_P450_CS"/>
</dbReference>
<keyword evidence="3 5" id="KW-0479">Metal-binding</keyword>
<dbReference type="GO" id="GO:0020037">
    <property type="term" value="F:heme binding"/>
    <property type="evidence" value="ECO:0007669"/>
    <property type="project" value="InterPro"/>
</dbReference>
<organism evidence="7 8">
    <name type="scientific">Fusarium austroamericanum</name>
    <dbReference type="NCBI Taxonomy" id="282268"/>
    <lineage>
        <taxon>Eukaryota</taxon>
        <taxon>Fungi</taxon>
        <taxon>Dikarya</taxon>
        <taxon>Ascomycota</taxon>
        <taxon>Pezizomycotina</taxon>
        <taxon>Sordariomycetes</taxon>
        <taxon>Hypocreomycetidae</taxon>
        <taxon>Hypocreales</taxon>
        <taxon>Nectriaceae</taxon>
        <taxon>Fusarium</taxon>
    </lineage>
</organism>
<evidence type="ECO:0000256" key="4">
    <source>
        <dbReference type="ARBA" id="ARBA00023004"/>
    </source>
</evidence>
<dbReference type="GO" id="GO:0005506">
    <property type="term" value="F:iron ion binding"/>
    <property type="evidence" value="ECO:0007669"/>
    <property type="project" value="InterPro"/>
</dbReference>
<feature type="binding site" description="axial binding residue" evidence="5">
    <location>
        <position position="452"/>
    </location>
    <ligand>
        <name>heme</name>
        <dbReference type="ChEBI" id="CHEBI:30413"/>
    </ligand>
    <ligandPart>
        <name>Fe</name>
        <dbReference type="ChEBI" id="CHEBI:18248"/>
    </ligandPart>
</feature>
<gene>
    <name evidence="7" type="ORF">FAUST_11622</name>
</gene>
<evidence type="ECO:0000313" key="8">
    <source>
        <dbReference type="Proteomes" id="UP000537989"/>
    </source>
</evidence>
<dbReference type="PRINTS" id="PR00463">
    <property type="entry name" value="EP450I"/>
</dbReference>
<keyword evidence="6" id="KW-0472">Membrane</keyword>
<keyword evidence="6" id="KW-0812">Transmembrane</keyword>
<dbReference type="AlphaFoldDB" id="A0AAN6BU71"/>